<keyword evidence="4" id="KW-0472">Membrane</keyword>
<dbReference type="RefSeq" id="WP_106609623.1">
    <property type="nucleotide sequence ID" value="NZ_PYGJ01000013.1"/>
</dbReference>
<comment type="subcellular location">
    <subcellularLocation>
        <location evidence="1">Cell inner membrane</location>
        <topology evidence="1">Multi-pass membrane protein</topology>
    </subcellularLocation>
</comment>
<feature type="transmembrane region" description="Helical" evidence="4">
    <location>
        <begin position="36"/>
        <end position="60"/>
    </location>
</feature>
<evidence type="ECO:0000313" key="6">
    <source>
        <dbReference type="Proteomes" id="UP000240418"/>
    </source>
</evidence>
<comment type="caution">
    <text evidence="5">The sequence shown here is derived from an EMBL/GenBank/DDBJ whole genome shotgun (WGS) entry which is preliminary data.</text>
</comment>
<keyword evidence="4" id="KW-0812">Transmembrane</keyword>
<dbReference type="AlphaFoldDB" id="A0A2P8F8I2"/>
<feature type="transmembrane region" description="Helical" evidence="4">
    <location>
        <begin position="72"/>
        <end position="92"/>
    </location>
</feature>
<keyword evidence="4" id="KW-1133">Transmembrane helix</keyword>
<feature type="transmembrane region" description="Helical" evidence="4">
    <location>
        <begin position="240"/>
        <end position="260"/>
    </location>
</feature>
<dbReference type="PANTHER" id="PTHR30413">
    <property type="entry name" value="INNER MEMBRANE TRANSPORT PERMEASE"/>
    <property type="match status" value="1"/>
</dbReference>
<dbReference type="PANTHER" id="PTHR30413:SF8">
    <property type="entry name" value="TRANSPORT PERMEASE PROTEIN"/>
    <property type="match status" value="1"/>
</dbReference>
<reference evidence="5 6" key="1">
    <citation type="submission" date="2018-03" db="EMBL/GenBank/DDBJ databases">
        <title>Genomic Encyclopedia of Archaeal and Bacterial Type Strains, Phase II (KMG-II): from individual species to whole genera.</title>
        <authorList>
            <person name="Goeker M."/>
        </authorList>
    </citation>
    <scope>NUCLEOTIDE SEQUENCE [LARGE SCALE GENOMIC DNA]</scope>
    <source>
        <strain evidence="5 6">DSM 100673</strain>
    </source>
</reference>
<name>A0A2P8F8I2_9RHOB</name>
<feature type="transmembrane region" description="Helical" evidence="4">
    <location>
        <begin position="149"/>
        <end position="173"/>
    </location>
</feature>
<dbReference type="GO" id="GO:0005886">
    <property type="term" value="C:plasma membrane"/>
    <property type="evidence" value="ECO:0007669"/>
    <property type="project" value="UniProtKB-SubCell"/>
</dbReference>
<dbReference type="GO" id="GO:0015920">
    <property type="term" value="P:lipopolysaccharide transport"/>
    <property type="evidence" value="ECO:0007669"/>
    <property type="project" value="TreeGrafter"/>
</dbReference>
<comment type="similarity">
    <text evidence="2">Belongs to the ABC-2 integral membrane protein family.</text>
</comment>
<sequence>MFQQSVPRTNFESAINIAELIYHSIVRNIRKSHGNAVLSILVNMLQAFIFVIAFYVMFTVLGLRGAALRGDFLLYLMSGIYLFLTHTKTLSAVVGSEGPSSPMMKHAPMNTIISIASAALGTLYIQVLSLFTILFIYHAAFKPITIEQPIAAFSMLLLAWLAGIGVGTVFLAIKPWFPTFVSIASTVYQRANMIASGKMFVANTLPSFMLAMFDWNPLFHCIDQARGFIFINYFPRNSSITYPLLVAVVLIMIGLMGEFYTRKHASVSWTAKR</sequence>
<proteinExistence type="inferred from homology"/>
<dbReference type="EMBL" id="PYGJ01000013">
    <property type="protein sequence ID" value="PSL18015.1"/>
    <property type="molecule type" value="Genomic_DNA"/>
</dbReference>
<evidence type="ECO:0000256" key="2">
    <source>
        <dbReference type="ARBA" id="ARBA00007783"/>
    </source>
</evidence>
<accession>A0A2P8F8I2</accession>
<evidence type="ECO:0000256" key="1">
    <source>
        <dbReference type="ARBA" id="ARBA00004429"/>
    </source>
</evidence>
<protein>
    <submittedName>
        <fullName evidence="5">ABC-type polysaccharide/polyol phosphate export permease</fullName>
    </submittedName>
</protein>
<keyword evidence="6" id="KW-1185">Reference proteome</keyword>
<dbReference type="OrthoDB" id="7835223at2"/>
<keyword evidence="3" id="KW-0813">Transport</keyword>
<evidence type="ECO:0000313" key="5">
    <source>
        <dbReference type="EMBL" id="PSL18015.1"/>
    </source>
</evidence>
<dbReference type="Proteomes" id="UP000240418">
    <property type="component" value="Unassembled WGS sequence"/>
</dbReference>
<organism evidence="5 6">
    <name type="scientific">Shimia abyssi</name>
    <dbReference type="NCBI Taxonomy" id="1662395"/>
    <lineage>
        <taxon>Bacteria</taxon>
        <taxon>Pseudomonadati</taxon>
        <taxon>Pseudomonadota</taxon>
        <taxon>Alphaproteobacteria</taxon>
        <taxon>Rhodobacterales</taxon>
        <taxon>Roseobacteraceae</taxon>
    </lineage>
</organism>
<evidence type="ECO:0000256" key="3">
    <source>
        <dbReference type="ARBA" id="ARBA00022448"/>
    </source>
</evidence>
<evidence type="ECO:0000256" key="4">
    <source>
        <dbReference type="SAM" id="Phobius"/>
    </source>
</evidence>
<feature type="transmembrane region" description="Helical" evidence="4">
    <location>
        <begin position="112"/>
        <end position="137"/>
    </location>
</feature>
<gene>
    <name evidence="5" type="ORF">CLV88_11386</name>
</gene>